<keyword evidence="5" id="KW-1185">Reference proteome</keyword>
<dbReference type="InterPro" id="IPR042188">
    <property type="entry name" value="MmgE/PrpD_sf_2"/>
</dbReference>
<organism evidence="4 5">
    <name type="scientific">Paraburkholderia azotifigens</name>
    <dbReference type="NCBI Taxonomy" id="2057004"/>
    <lineage>
        <taxon>Bacteria</taxon>
        <taxon>Pseudomonadati</taxon>
        <taxon>Pseudomonadota</taxon>
        <taxon>Betaproteobacteria</taxon>
        <taxon>Burkholderiales</taxon>
        <taxon>Burkholderiaceae</taxon>
        <taxon>Paraburkholderia</taxon>
    </lineage>
</organism>
<dbReference type="Gene3D" id="1.10.4100.10">
    <property type="entry name" value="2-methylcitrate dehydratase PrpD"/>
    <property type="match status" value="1"/>
</dbReference>
<dbReference type="PANTHER" id="PTHR16943:SF8">
    <property type="entry name" value="2-METHYLCITRATE DEHYDRATASE"/>
    <property type="match status" value="1"/>
</dbReference>
<dbReference type="Gene3D" id="3.30.1330.120">
    <property type="entry name" value="2-methylcitrate dehydratase PrpD"/>
    <property type="match status" value="1"/>
</dbReference>
<dbReference type="Pfam" id="PF03972">
    <property type="entry name" value="MmgE_PrpD_N"/>
    <property type="match status" value="1"/>
</dbReference>
<dbReference type="Pfam" id="PF19305">
    <property type="entry name" value="MmgE_PrpD_C"/>
    <property type="match status" value="1"/>
</dbReference>
<evidence type="ECO:0000259" key="2">
    <source>
        <dbReference type="Pfam" id="PF03972"/>
    </source>
</evidence>
<evidence type="ECO:0000313" key="5">
    <source>
        <dbReference type="Proteomes" id="UP001481677"/>
    </source>
</evidence>
<name>A0ABU9R0U2_9BURK</name>
<dbReference type="RefSeq" id="WP_342958900.1">
    <property type="nucleotide sequence ID" value="NZ_JAZHFZ010000005.1"/>
</dbReference>
<feature type="domain" description="MmgE/PrpD C-terminal" evidence="3">
    <location>
        <begin position="279"/>
        <end position="454"/>
    </location>
</feature>
<dbReference type="InterPro" id="IPR042183">
    <property type="entry name" value="MmgE/PrpD_sf_1"/>
</dbReference>
<proteinExistence type="inferred from homology"/>
<dbReference type="SUPFAM" id="SSF103378">
    <property type="entry name" value="2-methylcitrate dehydratase PrpD"/>
    <property type="match status" value="1"/>
</dbReference>
<evidence type="ECO:0000256" key="1">
    <source>
        <dbReference type="ARBA" id="ARBA00006174"/>
    </source>
</evidence>
<reference evidence="4 5" key="1">
    <citation type="submission" date="2024-01" db="EMBL/GenBank/DDBJ databases">
        <title>The diversity of rhizobia nodulating Mimosa spp. in eleven states of Brazil covering several biomes is determined by host plant, location, and edaphic factors.</title>
        <authorList>
            <person name="Rouws L."/>
            <person name="Barauna A."/>
            <person name="Beukes C."/>
            <person name="De Faria S.M."/>
            <person name="Gross E."/>
            <person name="Dos Reis Junior F.B."/>
            <person name="Simon M."/>
            <person name="Maluk M."/>
            <person name="Odee D.W."/>
            <person name="Kenicer G."/>
            <person name="Young J.P.W."/>
            <person name="Reis V.M."/>
            <person name="Zilli J."/>
            <person name="James E.K."/>
        </authorList>
    </citation>
    <scope>NUCLEOTIDE SEQUENCE [LARGE SCALE GENOMIC DNA]</scope>
    <source>
        <strain evidence="4 5">JPY530</strain>
    </source>
</reference>
<accession>A0ABU9R0U2</accession>
<dbReference type="InterPro" id="IPR045336">
    <property type="entry name" value="MmgE_PrpD_N"/>
</dbReference>
<protein>
    <submittedName>
        <fullName evidence="4">MmgE/PrpD family protein</fullName>
    </submittedName>
</protein>
<evidence type="ECO:0000313" key="4">
    <source>
        <dbReference type="EMBL" id="MEM5340656.1"/>
    </source>
</evidence>
<dbReference type="PANTHER" id="PTHR16943">
    <property type="entry name" value="2-METHYLCITRATE DEHYDRATASE-RELATED"/>
    <property type="match status" value="1"/>
</dbReference>
<dbReference type="InterPro" id="IPR036148">
    <property type="entry name" value="MmgE/PrpD_sf"/>
</dbReference>
<dbReference type="Proteomes" id="UP001481677">
    <property type="component" value="Unassembled WGS sequence"/>
</dbReference>
<dbReference type="InterPro" id="IPR005656">
    <property type="entry name" value="MmgE_PrpD"/>
</dbReference>
<gene>
    <name evidence="4" type="ORF">V4C56_13635</name>
</gene>
<comment type="caution">
    <text evidence="4">The sequence shown here is derived from an EMBL/GenBank/DDBJ whole genome shotgun (WGS) entry which is preliminary data.</text>
</comment>
<dbReference type="EMBL" id="JAZHGA010000008">
    <property type="protein sequence ID" value="MEM5340656.1"/>
    <property type="molecule type" value="Genomic_DNA"/>
</dbReference>
<comment type="similarity">
    <text evidence="1">Belongs to the PrpD family.</text>
</comment>
<dbReference type="InterPro" id="IPR045337">
    <property type="entry name" value="MmgE_PrpD_C"/>
</dbReference>
<evidence type="ECO:0000259" key="3">
    <source>
        <dbReference type="Pfam" id="PF19305"/>
    </source>
</evidence>
<sequence>METPACNAGVRPSAAQTFARFCTRLDYEALPPLVVERAKHFFIDYIAIAMHGSILDSSRPVRMLAAARPIPGGATLLGRPDPVHASWAALANGMSAHSMELDDTFLPGSIHNESFVFSPALALAEERGASGKRFIAAVVAGFEVACRVAAALKPAVTNARGFHPTGTTGALGAAATAATLLELDERQTTHALGVACSQAAGLLEFVTDGAWTKRFHGGWASHAGLIAAELAQHGITAPPTAIEGKFGYLHAYSGDPLPQALPVGEGETLAIAQTALKYYPCNYYIQSINDSVLQLAACADLPLEAIESIAVYTVQAAMALVCEPIEQKRRPKLMIDAQFSVPFNVALGFVKRRVSFVDFTPAQFASPEIERLMDKVTCHVDPALDAQYPQAWPARVDVTLADGRKLSAATQYAKGDPRNPLSQDEVIAKHRSIVAGVVGESTDDAILDFILRLETKADFSELTRILKGFVVRG</sequence>
<feature type="domain" description="MmgE/PrpD N-terminal" evidence="2">
    <location>
        <begin position="17"/>
        <end position="256"/>
    </location>
</feature>